<organism evidence="1 2">
    <name type="scientific">Phytophthora cactorum</name>
    <dbReference type="NCBI Taxonomy" id="29920"/>
    <lineage>
        <taxon>Eukaryota</taxon>
        <taxon>Sar</taxon>
        <taxon>Stramenopiles</taxon>
        <taxon>Oomycota</taxon>
        <taxon>Peronosporomycetes</taxon>
        <taxon>Peronosporales</taxon>
        <taxon>Peronosporaceae</taxon>
        <taxon>Phytophthora</taxon>
    </lineage>
</organism>
<accession>A0A8T1INC9</accession>
<evidence type="ECO:0000313" key="1">
    <source>
        <dbReference type="EMBL" id="KAG3224472.1"/>
    </source>
</evidence>
<evidence type="ECO:0000313" key="2">
    <source>
        <dbReference type="Proteomes" id="UP000760860"/>
    </source>
</evidence>
<reference evidence="1" key="1">
    <citation type="submission" date="2018-05" db="EMBL/GenBank/DDBJ databases">
        <title>Effector identification in a new, highly contiguous assembly of the strawberry crown rot pathogen Phytophthora cactorum.</title>
        <authorList>
            <person name="Armitage A.D."/>
            <person name="Nellist C.F."/>
            <person name="Bates H."/>
            <person name="Vickerstaff R.J."/>
            <person name="Harrison R.J."/>
        </authorList>
    </citation>
    <scope>NUCLEOTIDE SEQUENCE</scope>
    <source>
        <strain evidence="1">P421</strain>
    </source>
</reference>
<sequence length="30" mass="3324">MHQTELNPSQVVNLAMEESAVVTFSTPEYA</sequence>
<dbReference type="EMBL" id="RCMV01000111">
    <property type="protein sequence ID" value="KAG3224472.1"/>
    <property type="molecule type" value="Genomic_DNA"/>
</dbReference>
<name>A0A8T1INC9_9STRA</name>
<comment type="caution">
    <text evidence="1">The sequence shown here is derived from an EMBL/GenBank/DDBJ whole genome shotgun (WGS) entry which is preliminary data.</text>
</comment>
<dbReference type="AlphaFoldDB" id="A0A8T1INC9"/>
<proteinExistence type="predicted"/>
<dbReference type="Proteomes" id="UP000760860">
    <property type="component" value="Unassembled WGS sequence"/>
</dbReference>
<protein>
    <submittedName>
        <fullName evidence="1">Uncharacterized protein</fullName>
    </submittedName>
</protein>
<gene>
    <name evidence="1" type="ORF">PC129_g4898</name>
</gene>